<dbReference type="OrthoDB" id="799391at2"/>
<dbReference type="RefSeq" id="WP_137091300.1">
    <property type="nucleotide sequence ID" value="NZ_CP028923.1"/>
</dbReference>
<protein>
    <recommendedName>
        <fullName evidence="5">DUF2953 domain-containing protein</fullName>
    </recommendedName>
</protein>
<evidence type="ECO:0000256" key="2">
    <source>
        <dbReference type="SAM" id="Phobius"/>
    </source>
</evidence>
<evidence type="ECO:0008006" key="5">
    <source>
        <dbReference type="Google" id="ProtNLM"/>
    </source>
</evidence>
<name>A0A4D7JLC9_9BACT</name>
<dbReference type="EMBL" id="CP028923">
    <property type="protein sequence ID" value="QCK15703.1"/>
    <property type="molecule type" value="Genomic_DNA"/>
</dbReference>
<keyword evidence="2" id="KW-1133">Transmembrane helix</keyword>
<sequence length="197" mass="23229">MILIINKSYFDMYIHIMIWVIYIILVIIVLLAVMVGWVLLTTLIINVNTRQDEYSLHLTGLFKAKLEIKELNPIIHLNTLVGNFNVKPLEVKKTQKIQEPEKKKEIKHSGKRKGKSPRAIKRFAIHALNTFRIKHLKVNIDTDDYVMNAQLFPLFYLISSPRRQTEINFTGRNELELIIQNRLIRLVRPAWKFIRSK</sequence>
<proteinExistence type="predicted"/>
<feature type="region of interest" description="Disordered" evidence="1">
    <location>
        <begin position="97"/>
        <end position="116"/>
    </location>
</feature>
<dbReference type="Proteomes" id="UP000298616">
    <property type="component" value="Chromosome"/>
</dbReference>
<gene>
    <name evidence="3" type="ORF">DCC35_13595</name>
</gene>
<keyword evidence="2" id="KW-0812">Transmembrane</keyword>
<keyword evidence="2" id="KW-0472">Membrane</keyword>
<evidence type="ECO:0000313" key="4">
    <source>
        <dbReference type="Proteomes" id="UP000298616"/>
    </source>
</evidence>
<feature type="transmembrane region" description="Helical" evidence="2">
    <location>
        <begin position="12"/>
        <end position="40"/>
    </location>
</feature>
<evidence type="ECO:0000313" key="3">
    <source>
        <dbReference type="EMBL" id="QCK15703.1"/>
    </source>
</evidence>
<keyword evidence="4" id="KW-1185">Reference proteome</keyword>
<reference evidence="3 4" key="1">
    <citation type="submission" date="2018-04" db="EMBL/GenBank/DDBJ databases">
        <title>Complete genome uncultured novel isolate.</title>
        <authorList>
            <person name="Merlino G."/>
        </authorList>
    </citation>
    <scope>NUCLEOTIDE SEQUENCE [LARGE SCALE GENOMIC DNA]</scope>
    <source>
        <strain evidence="4">R1DC9</strain>
    </source>
</reference>
<feature type="compositionally biased region" description="Basic and acidic residues" evidence="1">
    <location>
        <begin position="97"/>
        <end position="108"/>
    </location>
</feature>
<organism evidence="3 4">
    <name type="scientific">Mangrovivirga cuniculi</name>
    <dbReference type="NCBI Taxonomy" id="2715131"/>
    <lineage>
        <taxon>Bacteria</taxon>
        <taxon>Pseudomonadati</taxon>
        <taxon>Bacteroidota</taxon>
        <taxon>Cytophagia</taxon>
        <taxon>Cytophagales</taxon>
        <taxon>Mangrovivirgaceae</taxon>
        <taxon>Mangrovivirga</taxon>
    </lineage>
</organism>
<accession>A0A4D7JLC9</accession>
<dbReference type="AlphaFoldDB" id="A0A4D7JLC9"/>
<evidence type="ECO:0000256" key="1">
    <source>
        <dbReference type="SAM" id="MobiDB-lite"/>
    </source>
</evidence>
<dbReference type="KEGG" id="fpf:DCC35_13595"/>